<name>A0ACB7WBL2_DIOAL</name>
<evidence type="ECO:0000313" key="1">
    <source>
        <dbReference type="EMBL" id="KAH7685312.1"/>
    </source>
</evidence>
<organism evidence="1 2">
    <name type="scientific">Dioscorea alata</name>
    <name type="common">Purple yam</name>
    <dbReference type="NCBI Taxonomy" id="55571"/>
    <lineage>
        <taxon>Eukaryota</taxon>
        <taxon>Viridiplantae</taxon>
        <taxon>Streptophyta</taxon>
        <taxon>Embryophyta</taxon>
        <taxon>Tracheophyta</taxon>
        <taxon>Spermatophyta</taxon>
        <taxon>Magnoliopsida</taxon>
        <taxon>Liliopsida</taxon>
        <taxon>Dioscoreales</taxon>
        <taxon>Dioscoreaceae</taxon>
        <taxon>Dioscorea</taxon>
    </lineage>
</organism>
<proteinExistence type="predicted"/>
<keyword evidence="2" id="KW-1185">Reference proteome</keyword>
<sequence length="476" mass="50905">MSMAGVAAAGWEDAIDVDDSDLPSLLSPPPPPPPPPLTNPSLPSLRPCSQPARPSSHSQPPDTAAPQSKARSETRKLIPGPAGAVQAAMLRRSASPAVPSFRTGLRPETEVGVNFRPYLDEDDEDFKINPWLSALNFLGHCHASSVSIGSIKSCGSDFERLPQVSGIVKSCTPNGLGDLFITLKDPTGTIDASVHRTVIEGRKLGGDISVGCVLVLKQVMVFQPVRSVCYLNITFNNVVKLISNDCGFPSKQLPPTFTAGCVLKDNRMEDGLRTAETAPSMRRGTETIFTDQMERNSSCEPVIGNRVPEGAAASLSNNIRTLAATTNTVAMDENRISEPKNLMSNAPTAQTNNAEELAAANNIVAMPNHRASDPKMLTCNVSTVQRSSAQGAQKNINGQGGINSDLQKLLHGRNTQAVASSLPCRVSTTIPVRNITSQPDTGANQRNKRSIAQWTDEQLAELFADNQDDPEFGFSF</sequence>
<reference evidence="2" key="1">
    <citation type="journal article" date="2022" name="Nat. Commun.">
        <title>Chromosome evolution and the genetic basis of agronomically important traits in greater yam.</title>
        <authorList>
            <person name="Bredeson J.V."/>
            <person name="Lyons J.B."/>
            <person name="Oniyinde I.O."/>
            <person name="Okereke N.R."/>
            <person name="Kolade O."/>
            <person name="Nnabue I."/>
            <person name="Nwadili C.O."/>
            <person name="Hribova E."/>
            <person name="Parker M."/>
            <person name="Nwogha J."/>
            <person name="Shu S."/>
            <person name="Carlson J."/>
            <person name="Kariba R."/>
            <person name="Muthemba S."/>
            <person name="Knop K."/>
            <person name="Barton G.J."/>
            <person name="Sherwood A.V."/>
            <person name="Lopez-Montes A."/>
            <person name="Asiedu R."/>
            <person name="Jamnadass R."/>
            <person name="Muchugi A."/>
            <person name="Goodstein D."/>
            <person name="Egesi C.N."/>
            <person name="Featherston J."/>
            <person name="Asfaw A."/>
            <person name="Simpson G.G."/>
            <person name="Dolezel J."/>
            <person name="Hendre P.S."/>
            <person name="Van Deynze A."/>
            <person name="Kumar P.L."/>
            <person name="Obidiegwu J.E."/>
            <person name="Bhattacharjee R."/>
            <person name="Rokhsar D.S."/>
        </authorList>
    </citation>
    <scope>NUCLEOTIDE SEQUENCE [LARGE SCALE GENOMIC DNA]</scope>
    <source>
        <strain evidence="2">cv. TDa95/00328</strain>
    </source>
</reference>
<evidence type="ECO:0000313" key="2">
    <source>
        <dbReference type="Proteomes" id="UP000827976"/>
    </source>
</evidence>
<accession>A0ACB7WBL2</accession>
<comment type="caution">
    <text evidence="1">The sequence shown here is derived from an EMBL/GenBank/DDBJ whole genome shotgun (WGS) entry which is preliminary data.</text>
</comment>
<protein>
    <submittedName>
        <fullName evidence="1">Homologous recombination OB-fold protein</fullName>
    </submittedName>
</protein>
<dbReference type="Proteomes" id="UP000827976">
    <property type="component" value="Chromosome 4"/>
</dbReference>
<gene>
    <name evidence="1" type="ORF">IHE45_04G031600</name>
</gene>
<dbReference type="EMBL" id="CM037014">
    <property type="protein sequence ID" value="KAH7685312.1"/>
    <property type="molecule type" value="Genomic_DNA"/>
</dbReference>